<accession>A0A8H3ZGI8</accession>
<reference evidence="1 2" key="1">
    <citation type="submission" date="2019-07" db="EMBL/GenBank/DDBJ databases">
        <title>Venturia inaequalis Genome Resource.</title>
        <authorList>
            <person name="Lichtner F.J."/>
        </authorList>
    </citation>
    <scope>NUCLEOTIDE SEQUENCE [LARGE SCALE GENOMIC DNA]</scope>
    <source>
        <strain evidence="1 2">DMI_063113</strain>
    </source>
</reference>
<sequence>MAQPRRGAAAHTNPILCLFNTTKKTSVAGTIIIRRKHCSILSTNQMPFYTIHCAKKKKKEEFSTKLAQFHAQTFGGDANTIRVEFNSLRSSANGDDVGVRRCGGLNLKAKGLFGREKLILSDYIVVQMAFKEPPHPELWQEYCRKVAELYGNTNISIYLQKLEMEVEFGNLVPAGGLEKREGAKE</sequence>
<dbReference type="Proteomes" id="UP000490939">
    <property type="component" value="Unassembled WGS sequence"/>
</dbReference>
<organism evidence="1 2">
    <name type="scientific">Venturia inaequalis</name>
    <name type="common">Apple scab fungus</name>
    <dbReference type="NCBI Taxonomy" id="5025"/>
    <lineage>
        <taxon>Eukaryota</taxon>
        <taxon>Fungi</taxon>
        <taxon>Dikarya</taxon>
        <taxon>Ascomycota</taxon>
        <taxon>Pezizomycotina</taxon>
        <taxon>Dothideomycetes</taxon>
        <taxon>Pleosporomycetidae</taxon>
        <taxon>Venturiales</taxon>
        <taxon>Venturiaceae</taxon>
        <taxon>Venturia</taxon>
    </lineage>
</organism>
<comment type="caution">
    <text evidence="1">The sequence shown here is derived from an EMBL/GenBank/DDBJ whole genome shotgun (WGS) entry which is preliminary data.</text>
</comment>
<name>A0A8H3ZGI8_VENIN</name>
<keyword evidence="2" id="KW-1185">Reference proteome</keyword>
<evidence type="ECO:0000313" key="1">
    <source>
        <dbReference type="EMBL" id="KAE9991226.1"/>
    </source>
</evidence>
<proteinExistence type="predicted"/>
<dbReference type="AlphaFoldDB" id="A0A8H3ZGI8"/>
<protein>
    <submittedName>
        <fullName evidence="1">Uncharacterized protein</fullName>
    </submittedName>
</protein>
<evidence type="ECO:0000313" key="2">
    <source>
        <dbReference type="Proteomes" id="UP000490939"/>
    </source>
</evidence>
<dbReference type="EMBL" id="WNWR01000104">
    <property type="protein sequence ID" value="KAE9991226.1"/>
    <property type="molecule type" value="Genomic_DNA"/>
</dbReference>
<gene>
    <name evidence="1" type="ORF">EG327_000281</name>
</gene>